<dbReference type="PANTHER" id="PTHR12053">
    <property type="entry name" value="PROTEASE FAMILY M28 PLASMA GLUTAMATE CARBOXYPEPTIDASE-RELATED"/>
    <property type="match status" value="1"/>
</dbReference>
<evidence type="ECO:0000256" key="9">
    <source>
        <dbReference type="ARBA" id="ARBA00022723"/>
    </source>
</evidence>
<evidence type="ECO:0000256" key="18">
    <source>
        <dbReference type="ARBA" id="ARBA00023228"/>
    </source>
</evidence>
<keyword evidence="10" id="KW-0732">Signal</keyword>
<keyword evidence="12" id="KW-0256">Endoplasmic reticulum</keyword>
<evidence type="ECO:0000256" key="13">
    <source>
        <dbReference type="ARBA" id="ARBA00022833"/>
    </source>
</evidence>
<evidence type="ECO:0000256" key="14">
    <source>
        <dbReference type="ARBA" id="ARBA00023034"/>
    </source>
</evidence>
<evidence type="ECO:0000256" key="10">
    <source>
        <dbReference type="ARBA" id="ARBA00022729"/>
    </source>
</evidence>
<evidence type="ECO:0000256" key="4">
    <source>
        <dbReference type="ARBA" id="ARBA00004613"/>
    </source>
</evidence>
<dbReference type="GO" id="GO:0006508">
    <property type="term" value="P:proteolysis"/>
    <property type="evidence" value="ECO:0007669"/>
    <property type="project" value="UniProtKB-KW"/>
</dbReference>
<dbReference type="GO" id="GO:0005794">
    <property type="term" value="C:Golgi apparatus"/>
    <property type="evidence" value="ECO:0007669"/>
    <property type="project" value="UniProtKB-SubCell"/>
</dbReference>
<dbReference type="GO" id="GO:0070573">
    <property type="term" value="F:metallodipeptidase activity"/>
    <property type="evidence" value="ECO:0007669"/>
    <property type="project" value="InterPro"/>
</dbReference>
<keyword evidence="15" id="KW-0482">Metalloprotease</keyword>
<dbReference type="InterPro" id="IPR007484">
    <property type="entry name" value="Peptidase_M28"/>
</dbReference>
<name>X1RNG7_9ZZZZ</name>
<evidence type="ECO:0000256" key="1">
    <source>
        <dbReference type="ARBA" id="ARBA00004240"/>
    </source>
</evidence>
<dbReference type="EMBL" id="BARW01013651">
    <property type="protein sequence ID" value="GAI82198.1"/>
    <property type="molecule type" value="Genomic_DNA"/>
</dbReference>
<keyword evidence="9" id="KW-0479">Metal-binding</keyword>
<evidence type="ECO:0000256" key="20">
    <source>
        <dbReference type="ARBA" id="ARBA00033328"/>
    </source>
</evidence>
<dbReference type="Gene3D" id="3.40.630.10">
    <property type="entry name" value="Zn peptidases"/>
    <property type="match status" value="1"/>
</dbReference>
<proteinExistence type="predicted"/>
<keyword evidence="11" id="KW-0378">Hydrolase</keyword>
<evidence type="ECO:0000256" key="5">
    <source>
        <dbReference type="ARBA" id="ARBA00014116"/>
    </source>
</evidence>
<comment type="caution">
    <text evidence="22">The sequence shown here is derived from an EMBL/GenBank/DDBJ whole genome shotgun (WGS) entry which is preliminary data.</text>
</comment>
<feature type="non-terminal residue" evidence="22">
    <location>
        <position position="1"/>
    </location>
</feature>
<dbReference type="GO" id="GO:0004180">
    <property type="term" value="F:carboxypeptidase activity"/>
    <property type="evidence" value="ECO:0007669"/>
    <property type="project" value="UniProtKB-KW"/>
</dbReference>
<accession>X1RNG7</accession>
<organism evidence="22">
    <name type="scientific">marine sediment metagenome</name>
    <dbReference type="NCBI Taxonomy" id="412755"/>
    <lineage>
        <taxon>unclassified sequences</taxon>
        <taxon>metagenomes</taxon>
        <taxon>ecological metagenomes</taxon>
    </lineage>
</organism>
<evidence type="ECO:0000256" key="17">
    <source>
        <dbReference type="ARBA" id="ARBA00023180"/>
    </source>
</evidence>
<keyword evidence="13" id="KW-0862">Zinc</keyword>
<keyword evidence="18" id="KW-0458">Lysosome</keyword>
<protein>
    <recommendedName>
        <fullName evidence="5">Carboxypeptidase Q</fullName>
    </recommendedName>
    <alternativeName>
        <fullName evidence="20">Plasma glutamate carboxypeptidase</fullName>
    </alternativeName>
</protein>
<keyword evidence="14" id="KW-0333">Golgi apparatus</keyword>
<feature type="non-terminal residue" evidence="22">
    <location>
        <position position="130"/>
    </location>
</feature>
<keyword evidence="6" id="KW-0964">Secreted</keyword>
<evidence type="ECO:0000256" key="2">
    <source>
        <dbReference type="ARBA" id="ARBA00004371"/>
    </source>
</evidence>
<sequence>HETKNMKSWNVVAEIKGSSKKEEIVFCGAHLDAVDITQGAHDNAGGLVSMMEAARVLALHKGFYKRTLKFVAFSLEEWGLIGSFAYVQAHKDEMIKIKFMWNLDMAASAGAAGLGISIQGRPELVPYIKP</sequence>
<keyword evidence="17" id="KW-0325">Glycoprotein</keyword>
<dbReference type="GO" id="GO:0046872">
    <property type="term" value="F:metal ion binding"/>
    <property type="evidence" value="ECO:0007669"/>
    <property type="project" value="UniProtKB-KW"/>
</dbReference>
<evidence type="ECO:0000256" key="16">
    <source>
        <dbReference type="ARBA" id="ARBA00023145"/>
    </source>
</evidence>
<keyword evidence="8" id="KW-0645">Protease</keyword>
<dbReference type="GO" id="GO:0005576">
    <property type="term" value="C:extracellular region"/>
    <property type="evidence" value="ECO:0007669"/>
    <property type="project" value="UniProtKB-SubCell"/>
</dbReference>
<evidence type="ECO:0000256" key="8">
    <source>
        <dbReference type="ARBA" id="ARBA00022670"/>
    </source>
</evidence>
<evidence type="ECO:0000259" key="21">
    <source>
        <dbReference type="Pfam" id="PF04389"/>
    </source>
</evidence>
<keyword evidence="7" id="KW-0121">Carboxypeptidase</keyword>
<evidence type="ECO:0000256" key="6">
    <source>
        <dbReference type="ARBA" id="ARBA00022525"/>
    </source>
</evidence>
<gene>
    <name evidence="22" type="ORF">S12H4_24858</name>
</gene>
<evidence type="ECO:0000256" key="7">
    <source>
        <dbReference type="ARBA" id="ARBA00022645"/>
    </source>
</evidence>
<evidence type="ECO:0000256" key="19">
    <source>
        <dbReference type="ARBA" id="ARBA00025833"/>
    </source>
</evidence>
<dbReference type="PANTHER" id="PTHR12053:SF3">
    <property type="entry name" value="CARBOXYPEPTIDASE Q"/>
    <property type="match status" value="1"/>
</dbReference>
<dbReference type="Pfam" id="PF04389">
    <property type="entry name" value="Peptidase_M28"/>
    <property type="match status" value="1"/>
</dbReference>
<reference evidence="22" key="1">
    <citation type="journal article" date="2014" name="Front. Microbiol.">
        <title>High frequency of phylogenetically diverse reductive dehalogenase-homologous genes in deep subseafloor sedimentary metagenomes.</title>
        <authorList>
            <person name="Kawai M."/>
            <person name="Futagami T."/>
            <person name="Toyoda A."/>
            <person name="Takaki Y."/>
            <person name="Nishi S."/>
            <person name="Hori S."/>
            <person name="Arai W."/>
            <person name="Tsubouchi T."/>
            <person name="Morono Y."/>
            <person name="Uchiyama I."/>
            <person name="Ito T."/>
            <person name="Fujiyama A."/>
            <person name="Inagaki F."/>
            <person name="Takami H."/>
        </authorList>
    </citation>
    <scope>NUCLEOTIDE SEQUENCE</scope>
    <source>
        <strain evidence="22">Expedition CK06-06</strain>
    </source>
</reference>
<keyword evidence="16" id="KW-0865">Zymogen</keyword>
<evidence type="ECO:0000313" key="22">
    <source>
        <dbReference type="EMBL" id="GAI82198.1"/>
    </source>
</evidence>
<dbReference type="AlphaFoldDB" id="X1RNG7"/>
<evidence type="ECO:0000256" key="3">
    <source>
        <dbReference type="ARBA" id="ARBA00004555"/>
    </source>
</evidence>
<evidence type="ECO:0000256" key="15">
    <source>
        <dbReference type="ARBA" id="ARBA00023049"/>
    </source>
</evidence>
<comment type="subunit">
    <text evidence="19">Homodimer. The monomeric form is inactive while the homodimer is active.</text>
</comment>
<dbReference type="GO" id="GO:0005783">
    <property type="term" value="C:endoplasmic reticulum"/>
    <property type="evidence" value="ECO:0007669"/>
    <property type="project" value="UniProtKB-SubCell"/>
</dbReference>
<dbReference type="GO" id="GO:0005764">
    <property type="term" value="C:lysosome"/>
    <property type="evidence" value="ECO:0007669"/>
    <property type="project" value="UniProtKB-SubCell"/>
</dbReference>
<dbReference type="SUPFAM" id="SSF53187">
    <property type="entry name" value="Zn-dependent exopeptidases"/>
    <property type="match status" value="1"/>
</dbReference>
<evidence type="ECO:0000256" key="12">
    <source>
        <dbReference type="ARBA" id="ARBA00022824"/>
    </source>
</evidence>
<dbReference type="InterPro" id="IPR039866">
    <property type="entry name" value="CPQ"/>
</dbReference>
<evidence type="ECO:0000256" key="11">
    <source>
        <dbReference type="ARBA" id="ARBA00022801"/>
    </source>
</evidence>
<feature type="domain" description="Peptidase M28" evidence="21">
    <location>
        <begin position="10"/>
        <end position="113"/>
    </location>
</feature>
<comment type="subcellular location">
    <subcellularLocation>
        <location evidence="1">Endoplasmic reticulum</location>
    </subcellularLocation>
    <subcellularLocation>
        <location evidence="3">Golgi apparatus</location>
    </subcellularLocation>
    <subcellularLocation>
        <location evidence="2">Lysosome</location>
    </subcellularLocation>
    <subcellularLocation>
        <location evidence="4">Secreted</location>
    </subcellularLocation>
</comment>